<organism evidence="7 8">
    <name type="scientific">candidate division WOR-3 bacterium</name>
    <dbReference type="NCBI Taxonomy" id="2052148"/>
    <lineage>
        <taxon>Bacteria</taxon>
        <taxon>Bacteria division WOR-3</taxon>
    </lineage>
</organism>
<dbReference type="PROSITE" id="PS50893">
    <property type="entry name" value="ABC_TRANSPORTER_2"/>
    <property type="match status" value="1"/>
</dbReference>
<evidence type="ECO:0000259" key="6">
    <source>
        <dbReference type="PROSITE" id="PS50893"/>
    </source>
</evidence>
<dbReference type="InterPro" id="IPR027417">
    <property type="entry name" value="P-loop_NTPase"/>
</dbReference>
<evidence type="ECO:0000256" key="5">
    <source>
        <dbReference type="SAM" id="MobiDB-lite"/>
    </source>
</evidence>
<name>A0A938BSB1_UNCW3</name>
<dbReference type="Pfam" id="PF00005">
    <property type="entry name" value="ABC_tran"/>
    <property type="match status" value="1"/>
</dbReference>
<dbReference type="InterPro" id="IPR003593">
    <property type="entry name" value="AAA+_ATPase"/>
</dbReference>
<dbReference type="GO" id="GO:0022857">
    <property type="term" value="F:transmembrane transporter activity"/>
    <property type="evidence" value="ECO:0007669"/>
    <property type="project" value="TreeGrafter"/>
</dbReference>
<evidence type="ECO:0000256" key="1">
    <source>
        <dbReference type="ARBA" id="ARBA00005417"/>
    </source>
</evidence>
<evidence type="ECO:0000256" key="4">
    <source>
        <dbReference type="ARBA" id="ARBA00022840"/>
    </source>
</evidence>
<dbReference type="SUPFAM" id="SSF52540">
    <property type="entry name" value="P-loop containing nucleoside triphosphate hydrolases"/>
    <property type="match status" value="1"/>
</dbReference>
<dbReference type="CDD" id="cd03255">
    <property type="entry name" value="ABC_MJ0796_LolCDE_FtsE"/>
    <property type="match status" value="1"/>
</dbReference>
<accession>A0A938BSB1</accession>
<dbReference type="InterPro" id="IPR017871">
    <property type="entry name" value="ABC_transporter-like_CS"/>
</dbReference>
<dbReference type="PANTHER" id="PTHR24220:SF689">
    <property type="entry name" value="LIPOPROTEIN-RELEASING SYSTEM ATP-BINDING PROTEIN LOLD"/>
    <property type="match status" value="1"/>
</dbReference>
<evidence type="ECO:0000313" key="7">
    <source>
        <dbReference type="EMBL" id="MBM3330464.1"/>
    </source>
</evidence>
<sequence>MSEQKQWSSGPVNQCSAGSSALDHSTTAPLDHTPVLQATDVWRVFETGTERLEILRGVDLEVQRGDLVAILGPSGTGKSTLLHVLGALDRPTRGRVLLDSLDVFSYPESELHEVRNRKLGFVFQFHHLLSEFTVLENVAMPLLVAGVARAEALVRAHKVLEEIGFTSRLTHRPAELSGGEQARAAMGRALVNDPAVILADEPTGNLDTTSAAALVDLMVRLSNERKMTILVVTHNQAVADRATRRLHLAAGKLDEESNH</sequence>
<dbReference type="PANTHER" id="PTHR24220">
    <property type="entry name" value="IMPORT ATP-BINDING PROTEIN"/>
    <property type="match status" value="1"/>
</dbReference>
<dbReference type="InterPro" id="IPR017911">
    <property type="entry name" value="MacB-like_ATP-bd"/>
</dbReference>
<feature type="region of interest" description="Disordered" evidence="5">
    <location>
        <begin position="1"/>
        <end position="29"/>
    </location>
</feature>
<dbReference type="SMART" id="SM00382">
    <property type="entry name" value="AAA"/>
    <property type="match status" value="1"/>
</dbReference>
<keyword evidence="4 7" id="KW-0067">ATP-binding</keyword>
<dbReference type="AlphaFoldDB" id="A0A938BSB1"/>
<dbReference type="GO" id="GO:0005524">
    <property type="term" value="F:ATP binding"/>
    <property type="evidence" value="ECO:0007669"/>
    <property type="project" value="UniProtKB-KW"/>
</dbReference>
<dbReference type="GO" id="GO:0005886">
    <property type="term" value="C:plasma membrane"/>
    <property type="evidence" value="ECO:0007669"/>
    <property type="project" value="TreeGrafter"/>
</dbReference>
<evidence type="ECO:0000256" key="3">
    <source>
        <dbReference type="ARBA" id="ARBA00022741"/>
    </source>
</evidence>
<protein>
    <submittedName>
        <fullName evidence="7">ABC transporter ATP-binding protein</fullName>
    </submittedName>
</protein>
<evidence type="ECO:0000313" key="8">
    <source>
        <dbReference type="Proteomes" id="UP000779900"/>
    </source>
</evidence>
<reference evidence="7" key="1">
    <citation type="submission" date="2019-03" db="EMBL/GenBank/DDBJ databases">
        <title>Lake Tanganyika Metagenome-Assembled Genomes (MAGs).</title>
        <authorList>
            <person name="Tran P."/>
        </authorList>
    </citation>
    <scope>NUCLEOTIDE SEQUENCE</scope>
    <source>
        <strain evidence="7">K_DeepCast_150m_m2_040</strain>
    </source>
</reference>
<keyword evidence="3" id="KW-0547">Nucleotide-binding</keyword>
<dbReference type="PROSITE" id="PS00211">
    <property type="entry name" value="ABC_TRANSPORTER_1"/>
    <property type="match status" value="1"/>
</dbReference>
<proteinExistence type="inferred from homology"/>
<feature type="domain" description="ABC transporter" evidence="6">
    <location>
        <begin position="36"/>
        <end position="259"/>
    </location>
</feature>
<dbReference type="EMBL" id="VGIR01000004">
    <property type="protein sequence ID" value="MBM3330464.1"/>
    <property type="molecule type" value="Genomic_DNA"/>
</dbReference>
<comment type="caution">
    <text evidence="7">The sequence shown here is derived from an EMBL/GenBank/DDBJ whole genome shotgun (WGS) entry which is preliminary data.</text>
</comment>
<dbReference type="GO" id="GO:0016887">
    <property type="term" value="F:ATP hydrolysis activity"/>
    <property type="evidence" value="ECO:0007669"/>
    <property type="project" value="InterPro"/>
</dbReference>
<dbReference type="InterPro" id="IPR003439">
    <property type="entry name" value="ABC_transporter-like_ATP-bd"/>
</dbReference>
<keyword evidence="2" id="KW-0813">Transport</keyword>
<dbReference type="InterPro" id="IPR015854">
    <property type="entry name" value="ABC_transpr_LolD-like"/>
</dbReference>
<dbReference type="Gene3D" id="3.40.50.300">
    <property type="entry name" value="P-loop containing nucleotide triphosphate hydrolases"/>
    <property type="match status" value="1"/>
</dbReference>
<comment type="similarity">
    <text evidence="1">Belongs to the ABC transporter superfamily.</text>
</comment>
<gene>
    <name evidence="7" type="ORF">FJY68_01275</name>
</gene>
<evidence type="ECO:0000256" key="2">
    <source>
        <dbReference type="ARBA" id="ARBA00022448"/>
    </source>
</evidence>
<feature type="compositionally biased region" description="Polar residues" evidence="5">
    <location>
        <begin position="1"/>
        <end position="28"/>
    </location>
</feature>
<dbReference type="Proteomes" id="UP000779900">
    <property type="component" value="Unassembled WGS sequence"/>
</dbReference>
<dbReference type="FunFam" id="3.40.50.300:FF:000032">
    <property type="entry name" value="Export ABC transporter ATP-binding protein"/>
    <property type="match status" value="1"/>
</dbReference>
<dbReference type="GO" id="GO:0098796">
    <property type="term" value="C:membrane protein complex"/>
    <property type="evidence" value="ECO:0007669"/>
    <property type="project" value="UniProtKB-ARBA"/>
</dbReference>